<dbReference type="InterPro" id="IPR002491">
    <property type="entry name" value="ABC_transptr_periplasmic_BD"/>
</dbReference>
<dbReference type="PATRIC" id="fig|264251.5.peg.1646"/>
<reference evidence="8 9" key="1">
    <citation type="submission" date="2014-05" db="EMBL/GenBank/DDBJ databases">
        <title>Cellulosimicrobium funkei U11 genome.</title>
        <authorList>
            <person name="Hu C."/>
            <person name="Gong Y."/>
            <person name="Wan W."/>
            <person name="Jiang M."/>
        </authorList>
    </citation>
    <scope>NUCLEOTIDE SEQUENCE [LARGE SCALE GENOMIC DNA]</scope>
    <source>
        <strain evidence="8 9">U11</strain>
    </source>
</reference>
<evidence type="ECO:0000256" key="4">
    <source>
        <dbReference type="ARBA" id="ARBA00022729"/>
    </source>
</evidence>
<dbReference type="Pfam" id="PF01497">
    <property type="entry name" value="Peripla_BP_2"/>
    <property type="match status" value="1"/>
</dbReference>
<proteinExistence type="inferred from homology"/>
<dbReference type="AlphaFoldDB" id="A0A0H2KQB5"/>
<evidence type="ECO:0000256" key="6">
    <source>
        <dbReference type="SAM" id="SignalP"/>
    </source>
</evidence>
<dbReference type="Proteomes" id="UP000035265">
    <property type="component" value="Unassembled WGS sequence"/>
</dbReference>
<dbReference type="STRING" id="264251.FB00_08090"/>
<sequence>MHRTARTVRTRRTLVGAVAVATLALTAACSGTDSGGDADQGDPSPSDAESAEAFPVTIPTAFGDVEIPEEPERVVALGWGDAETALALGVQPVGASDWLAFGGDGVGPWLDGAYDESPAIIGTLEPSYEQIAVLDPDVILDVKSSGDPERYERLSEIAPTVAIPEGGEAYLTPMEDQVGMIAAALGRSEAGDELLAEVDDAFAAARDEHPEFAGKTAVIGSYWAEGFGAYVSTSSRGEFMQGLGFETKPEIDEAAGEEFSANLGTENVDLLDADLTVIQPIGFTAADVEALPIFQTVPSVADGRYVVFDDKDLSNAFSLGTPTAVIYAIDNVTPLFADALGGS</sequence>
<evidence type="ECO:0000313" key="8">
    <source>
        <dbReference type="EMBL" id="KLN35368.1"/>
    </source>
</evidence>
<comment type="similarity">
    <text evidence="2">Belongs to the bacterial solute-binding protein 8 family.</text>
</comment>
<accession>A0A0H2KQB5</accession>
<keyword evidence="9" id="KW-1185">Reference proteome</keyword>
<dbReference type="SUPFAM" id="SSF53807">
    <property type="entry name" value="Helical backbone' metal receptor"/>
    <property type="match status" value="1"/>
</dbReference>
<dbReference type="EMBL" id="JNBQ01000005">
    <property type="protein sequence ID" value="KLN35368.1"/>
    <property type="molecule type" value="Genomic_DNA"/>
</dbReference>
<dbReference type="PROSITE" id="PS51257">
    <property type="entry name" value="PROKAR_LIPOPROTEIN"/>
    <property type="match status" value="1"/>
</dbReference>
<dbReference type="GO" id="GO:1901678">
    <property type="term" value="P:iron coordination entity transport"/>
    <property type="evidence" value="ECO:0007669"/>
    <property type="project" value="UniProtKB-ARBA"/>
</dbReference>
<evidence type="ECO:0000259" key="7">
    <source>
        <dbReference type="PROSITE" id="PS50983"/>
    </source>
</evidence>
<organism evidence="8 9">
    <name type="scientific">Cellulosimicrobium funkei</name>
    <dbReference type="NCBI Taxonomy" id="264251"/>
    <lineage>
        <taxon>Bacteria</taxon>
        <taxon>Bacillati</taxon>
        <taxon>Actinomycetota</taxon>
        <taxon>Actinomycetes</taxon>
        <taxon>Micrococcales</taxon>
        <taxon>Promicromonosporaceae</taxon>
        <taxon>Cellulosimicrobium</taxon>
    </lineage>
</organism>
<evidence type="ECO:0000256" key="5">
    <source>
        <dbReference type="SAM" id="MobiDB-lite"/>
    </source>
</evidence>
<dbReference type="CDD" id="cd01146">
    <property type="entry name" value="FhuD"/>
    <property type="match status" value="1"/>
</dbReference>
<dbReference type="PROSITE" id="PS50983">
    <property type="entry name" value="FE_B12_PBP"/>
    <property type="match status" value="1"/>
</dbReference>
<dbReference type="InterPro" id="IPR051313">
    <property type="entry name" value="Bact_iron-sidero_bind"/>
</dbReference>
<dbReference type="Gene3D" id="3.40.50.1980">
    <property type="entry name" value="Nitrogenase molybdenum iron protein domain"/>
    <property type="match status" value="2"/>
</dbReference>
<dbReference type="RefSeq" id="WP_047232329.1">
    <property type="nucleotide sequence ID" value="NZ_JNBQ01000005.1"/>
</dbReference>
<feature type="chain" id="PRO_5039583211" evidence="6">
    <location>
        <begin position="28"/>
        <end position="343"/>
    </location>
</feature>
<keyword evidence="3" id="KW-0813">Transport</keyword>
<evidence type="ECO:0000256" key="3">
    <source>
        <dbReference type="ARBA" id="ARBA00022448"/>
    </source>
</evidence>
<feature type="domain" description="Fe/B12 periplasmic-binding" evidence="7">
    <location>
        <begin position="73"/>
        <end position="340"/>
    </location>
</feature>
<feature type="region of interest" description="Disordered" evidence="5">
    <location>
        <begin position="31"/>
        <end position="51"/>
    </location>
</feature>
<evidence type="ECO:0000256" key="1">
    <source>
        <dbReference type="ARBA" id="ARBA00004196"/>
    </source>
</evidence>
<protein>
    <submittedName>
        <fullName evidence="8">ABC transporter substrate-binding protein</fullName>
    </submittedName>
</protein>
<dbReference type="PANTHER" id="PTHR30532">
    <property type="entry name" value="IRON III DICITRATE-BINDING PERIPLASMIC PROTEIN"/>
    <property type="match status" value="1"/>
</dbReference>
<dbReference type="PANTHER" id="PTHR30532:SF24">
    <property type="entry name" value="FERRIC ENTEROBACTIN-BINDING PERIPLASMIC PROTEIN FEPB"/>
    <property type="match status" value="1"/>
</dbReference>
<name>A0A0H2KQB5_9MICO</name>
<feature type="signal peptide" evidence="6">
    <location>
        <begin position="1"/>
        <end position="27"/>
    </location>
</feature>
<evidence type="ECO:0000256" key="2">
    <source>
        <dbReference type="ARBA" id="ARBA00008814"/>
    </source>
</evidence>
<comment type="subcellular location">
    <subcellularLocation>
        <location evidence="1">Cell envelope</location>
    </subcellularLocation>
</comment>
<evidence type="ECO:0000313" key="9">
    <source>
        <dbReference type="Proteomes" id="UP000035265"/>
    </source>
</evidence>
<dbReference type="GO" id="GO:0030288">
    <property type="term" value="C:outer membrane-bounded periplasmic space"/>
    <property type="evidence" value="ECO:0007669"/>
    <property type="project" value="TreeGrafter"/>
</dbReference>
<keyword evidence="4 6" id="KW-0732">Signal</keyword>
<comment type="caution">
    <text evidence="8">The sequence shown here is derived from an EMBL/GenBank/DDBJ whole genome shotgun (WGS) entry which is preliminary data.</text>
</comment>
<gene>
    <name evidence="8" type="ORF">FB00_08090</name>
</gene>